<proteinExistence type="predicted"/>
<dbReference type="EMBL" id="KZ819636">
    <property type="protein sequence ID" value="PWN90348.1"/>
    <property type="molecule type" value="Genomic_DNA"/>
</dbReference>
<dbReference type="GeneID" id="37043581"/>
<dbReference type="FunCoup" id="A0A316YNW7">
    <property type="interactions" value="20"/>
</dbReference>
<dbReference type="InterPro" id="IPR050502">
    <property type="entry name" value="Euk_RNA-bind_prot"/>
</dbReference>
<reference evidence="5 6" key="1">
    <citation type="journal article" date="2018" name="Mol. Biol. Evol.">
        <title>Broad Genomic Sampling Reveals a Smut Pathogenic Ancestry of the Fungal Clade Ustilaginomycotina.</title>
        <authorList>
            <person name="Kijpornyongpan T."/>
            <person name="Mondo S.J."/>
            <person name="Barry K."/>
            <person name="Sandor L."/>
            <person name="Lee J."/>
            <person name="Lipzen A."/>
            <person name="Pangilinan J."/>
            <person name="LaButti K."/>
            <person name="Hainaut M."/>
            <person name="Henrissat B."/>
            <person name="Grigoriev I.V."/>
            <person name="Spatafora J.W."/>
            <person name="Aime M.C."/>
        </authorList>
    </citation>
    <scope>NUCLEOTIDE SEQUENCE [LARGE SCALE GENOMIC DNA]</scope>
    <source>
        <strain evidence="5 6">MCA 4198</strain>
    </source>
</reference>
<feature type="compositionally biased region" description="Low complexity" evidence="3">
    <location>
        <begin position="327"/>
        <end position="339"/>
    </location>
</feature>
<evidence type="ECO:0000313" key="6">
    <source>
        <dbReference type="Proteomes" id="UP000245768"/>
    </source>
</evidence>
<protein>
    <submittedName>
        <fullName evidence="5">RNA-binding domain-containing protein</fullName>
    </submittedName>
</protein>
<evidence type="ECO:0000256" key="3">
    <source>
        <dbReference type="SAM" id="MobiDB-lite"/>
    </source>
</evidence>
<feature type="compositionally biased region" description="Low complexity" evidence="3">
    <location>
        <begin position="195"/>
        <end position="207"/>
    </location>
</feature>
<evidence type="ECO:0000259" key="4">
    <source>
        <dbReference type="PROSITE" id="PS50102"/>
    </source>
</evidence>
<accession>A0A316YNW7</accession>
<feature type="region of interest" description="Disordered" evidence="3">
    <location>
        <begin position="114"/>
        <end position="227"/>
    </location>
</feature>
<feature type="region of interest" description="Disordered" evidence="3">
    <location>
        <begin position="1"/>
        <end position="31"/>
    </location>
</feature>
<dbReference type="STRING" id="215250.A0A316YNW7"/>
<sequence length="339" mass="35199">MTDAAVATNEVKMNQEGNVATAPAPGPGGAEAQASATAAVDDAMKVFAGNLAFATTEDELKSIFSEAGAVTQVQIIKRGTRSLGYGFVTYATEAEAQKAVTLLNKKEIAGREINVEGAKPQTEAQAAGAATRGAKRTRGRGRGRGGASSRRPRNDEGEEDLEDPLAEKADGEAAGVNGEGKAARARRARGKKEANGAAETEEGAAAADKPARQPRKPKGAPQGEPSKTLLFVSNLSFNVDDDALKAAFDGFQVTSAKVVKRRFGGPGGRTGRSKGFGFVDFASEAEQQRALKEAHNKTVDGREMSLKVAIQGDDKKDDETEEKVAKAEAAADADPAPAA</sequence>
<feature type="domain" description="RRM" evidence="4">
    <location>
        <begin position="44"/>
        <end position="120"/>
    </location>
</feature>
<evidence type="ECO:0000256" key="1">
    <source>
        <dbReference type="ARBA" id="ARBA00022884"/>
    </source>
</evidence>
<dbReference type="Proteomes" id="UP000245768">
    <property type="component" value="Unassembled WGS sequence"/>
</dbReference>
<dbReference type="GO" id="GO:0005634">
    <property type="term" value="C:nucleus"/>
    <property type="evidence" value="ECO:0007669"/>
    <property type="project" value="TreeGrafter"/>
</dbReference>
<dbReference type="SUPFAM" id="SSF54928">
    <property type="entry name" value="RNA-binding domain, RBD"/>
    <property type="match status" value="2"/>
</dbReference>
<evidence type="ECO:0000256" key="2">
    <source>
        <dbReference type="PROSITE-ProRule" id="PRU00176"/>
    </source>
</evidence>
<dbReference type="InterPro" id="IPR035979">
    <property type="entry name" value="RBD_domain_sf"/>
</dbReference>
<dbReference type="OrthoDB" id="439808at2759"/>
<evidence type="ECO:0000313" key="5">
    <source>
        <dbReference type="EMBL" id="PWN90348.1"/>
    </source>
</evidence>
<dbReference type="InParanoid" id="A0A316YNW7"/>
<name>A0A316YNW7_9BASI</name>
<feature type="domain" description="RRM" evidence="4">
    <location>
        <begin position="228"/>
        <end position="311"/>
    </location>
</feature>
<keyword evidence="1 2" id="KW-0694">RNA-binding</keyword>
<dbReference type="SMART" id="SM00360">
    <property type="entry name" value="RRM"/>
    <property type="match status" value="2"/>
</dbReference>
<gene>
    <name evidence="5" type="ORF">FA10DRAFT_266838</name>
</gene>
<dbReference type="InterPro" id="IPR000504">
    <property type="entry name" value="RRM_dom"/>
</dbReference>
<feature type="compositionally biased region" description="Basic and acidic residues" evidence="3">
    <location>
        <begin position="292"/>
        <end position="305"/>
    </location>
</feature>
<feature type="compositionally biased region" description="Basic and acidic residues" evidence="3">
    <location>
        <begin position="312"/>
        <end position="326"/>
    </location>
</feature>
<dbReference type="Gene3D" id="3.30.70.330">
    <property type="match status" value="2"/>
</dbReference>
<dbReference type="InterPro" id="IPR012677">
    <property type="entry name" value="Nucleotide-bd_a/b_plait_sf"/>
</dbReference>
<keyword evidence="6" id="KW-1185">Reference proteome</keyword>
<dbReference type="AlphaFoldDB" id="A0A316YNW7"/>
<dbReference type="PANTHER" id="PTHR48025:SF1">
    <property type="entry name" value="RRM DOMAIN-CONTAINING PROTEIN"/>
    <property type="match status" value="1"/>
</dbReference>
<feature type="region of interest" description="Disordered" evidence="3">
    <location>
        <begin position="292"/>
        <end position="339"/>
    </location>
</feature>
<organism evidence="5 6">
    <name type="scientific">Acaromyces ingoldii</name>
    <dbReference type="NCBI Taxonomy" id="215250"/>
    <lineage>
        <taxon>Eukaryota</taxon>
        <taxon>Fungi</taxon>
        <taxon>Dikarya</taxon>
        <taxon>Basidiomycota</taxon>
        <taxon>Ustilaginomycotina</taxon>
        <taxon>Exobasidiomycetes</taxon>
        <taxon>Exobasidiales</taxon>
        <taxon>Cryptobasidiaceae</taxon>
        <taxon>Acaromyces</taxon>
    </lineage>
</organism>
<dbReference type="PROSITE" id="PS50102">
    <property type="entry name" value="RRM"/>
    <property type="match status" value="2"/>
</dbReference>
<dbReference type="Pfam" id="PF00076">
    <property type="entry name" value="RRM_1"/>
    <property type="match status" value="2"/>
</dbReference>
<dbReference type="GO" id="GO:0003729">
    <property type="term" value="F:mRNA binding"/>
    <property type="evidence" value="ECO:0007669"/>
    <property type="project" value="TreeGrafter"/>
</dbReference>
<dbReference type="PANTHER" id="PTHR48025">
    <property type="entry name" value="OS02G0815200 PROTEIN"/>
    <property type="match status" value="1"/>
</dbReference>
<feature type="compositionally biased region" description="Basic residues" evidence="3">
    <location>
        <begin position="133"/>
        <end position="143"/>
    </location>
</feature>
<dbReference type="RefSeq" id="XP_025377546.1">
    <property type="nucleotide sequence ID" value="XM_025521665.1"/>
</dbReference>